<keyword evidence="1" id="KW-1133">Transmembrane helix</keyword>
<feature type="transmembrane region" description="Helical" evidence="1">
    <location>
        <begin position="32"/>
        <end position="51"/>
    </location>
</feature>
<evidence type="ECO:0000313" key="2">
    <source>
        <dbReference type="EMBL" id="AWW39618.1"/>
    </source>
</evidence>
<gene>
    <name evidence="2" type="ORF">DN051_25585</name>
</gene>
<keyword evidence="3" id="KW-1185">Reference proteome</keyword>
<dbReference type="EMBL" id="CP030073">
    <property type="protein sequence ID" value="AWW39618.1"/>
    <property type="molecule type" value="Genomic_DNA"/>
</dbReference>
<accession>A0A2Z4J4E7</accession>
<sequence length="59" mass="6300">MVLSKMSFHSTAAQLVTLAAEGGEHGGSHASLSPWVTGGGAFLALMLLLWITTRFNRDR</sequence>
<dbReference type="KEGG" id="scad:DN051_25585"/>
<dbReference type="AlphaFoldDB" id="A0A2Z4J4E7"/>
<evidence type="ECO:0000313" key="3">
    <source>
        <dbReference type="Proteomes" id="UP000249616"/>
    </source>
</evidence>
<keyword evidence="1" id="KW-0472">Membrane</keyword>
<evidence type="ECO:0000256" key="1">
    <source>
        <dbReference type="SAM" id="Phobius"/>
    </source>
</evidence>
<reference evidence="2 3" key="1">
    <citation type="journal article" date="2019" name="Int. J. Syst. Evol. Microbiol.">
        <title>Streptomyces cadmiisoli sp. nov., a novel actinomycete isolated from cadmium-contaminated soil.</title>
        <authorList>
            <person name="Li K."/>
            <person name="Tang X."/>
            <person name="Zhao J."/>
            <person name="Guo Y."/>
            <person name="Tang Y."/>
            <person name="Gao J."/>
        </authorList>
    </citation>
    <scope>NUCLEOTIDE SEQUENCE [LARGE SCALE GENOMIC DNA]</scope>
    <source>
        <strain evidence="2 3">ZFG47</strain>
    </source>
</reference>
<protein>
    <submittedName>
        <fullName evidence="2">Uncharacterized protein</fullName>
    </submittedName>
</protein>
<name>A0A2Z4J4E7_9ACTN</name>
<keyword evidence="1" id="KW-0812">Transmembrane</keyword>
<dbReference type="Proteomes" id="UP000249616">
    <property type="component" value="Chromosome"/>
</dbReference>
<proteinExistence type="predicted"/>
<organism evidence="2 3">
    <name type="scientific">Streptomyces cadmiisoli</name>
    <dbReference type="NCBI Taxonomy" id="2184053"/>
    <lineage>
        <taxon>Bacteria</taxon>
        <taxon>Bacillati</taxon>
        <taxon>Actinomycetota</taxon>
        <taxon>Actinomycetes</taxon>
        <taxon>Kitasatosporales</taxon>
        <taxon>Streptomycetaceae</taxon>
        <taxon>Streptomyces</taxon>
        <taxon>Streptomyces aurantiacus group</taxon>
    </lineage>
</organism>